<dbReference type="PANTHER" id="PTHR30146">
    <property type="entry name" value="LACI-RELATED TRANSCRIPTIONAL REPRESSOR"/>
    <property type="match status" value="1"/>
</dbReference>
<evidence type="ECO:0000259" key="4">
    <source>
        <dbReference type="PROSITE" id="PS50932"/>
    </source>
</evidence>
<evidence type="ECO:0000256" key="2">
    <source>
        <dbReference type="ARBA" id="ARBA00023125"/>
    </source>
</evidence>
<dbReference type="CDD" id="cd06267">
    <property type="entry name" value="PBP1_LacI_sugar_binding-like"/>
    <property type="match status" value="1"/>
</dbReference>
<evidence type="ECO:0000256" key="1">
    <source>
        <dbReference type="ARBA" id="ARBA00023015"/>
    </source>
</evidence>
<dbReference type="Proteomes" id="UP001595987">
    <property type="component" value="Unassembled WGS sequence"/>
</dbReference>
<dbReference type="RefSeq" id="WP_213536682.1">
    <property type="nucleotide sequence ID" value="NZ_BOVQ01000008.1"/>
</dbReference>
<dbReference type="PROSITE" id="PS00356">
    <property type="entry name" value="HTH_LACI_1"/>
    <property type="match status" value="1"/>
</dbReference>
<dbReference type="PROSITE" id="PS50932">
    <property type="entry name" value="HTH_LACI_2"/>
    <property type="match status" value="1"/>
</dbReference>
<dbReference type="InterPro" id="IPR010982">
    <property type="entry name" value="Lambda_DNA-bd_dom_sf"/>
</dbReference>
<protein>
    <submittedName>
        <fullName evidence="6">LacI family DNA-binding transcriptional regulator</fullName>
    </submittedName>
</protein>
<keyword evidence="2 6" id="KW-0238">DNA-binding</keyword>
<reference evidence="7" key="1">
    <citation type="journal article" date="2019" name="Int. J. Syst. Evol. Microbiol.">
        <title>The Global Catalogue of Microorganisms (GCM) 10K type strain sequencing project: providing services to taxonomists for standard genome sequencing and annotation.</title>
        <authorList>
            <consortium name="The Broad Institute Genomics Platform"/>
            <consortium name="The Broad Institute Genome Sequencing Center for Infectious Disease"/>
            <person name="Wu L."/>
            <person name="Ma J."/>
        </authorList>
    </citation>
    <scope>NUCLEOTIDE SEQUENCE [LARGE SCALE GENOMIC DNA]</scope>
    <source>
        <strain evidence="7">CCUG 63287</strain>
    </source>
</reference>
<keyword evidence="7" id="KW-1185">Reference proteome</keyword>
<dbReference type="InterPro" id="IPR000843">
    <property type="entry name" value="HTH_LacI"/>
</dbReference>
<dbReference type="InterPro" id="IPR028082">
    <property type="entry name" value="Peripla_BP_I"/>
</dbReference>
<gene>
    <name evidence="6" type="ORF">ACFO26_02380</name>
</gene>
<dbReference type="PROSITE" id="PS50943">
    <property type="entry name" value="HTH_CROC1"/>
    <property type="match status" value="1"/>
</dbReference>
<keyword evidence="1" id="KW-0805">Transcription regulation</keyword>
<organism evidence="6 7">
    <name type="scientific">Lactococcus nasutitermitis</name>
    <dbReference type="NCBI Taxonomy" id="1652957"/>
    <lineage>
        <taxon>Bacteria</taxon>
        <taxon>Bacillati</taxon>
        <taxon>Bacillota</taxon>
        <taxon>Bacilli</taxon>
        <taxon>Lactobacillales</taxon>
        <taxon>Streptococcaceae</taxon>
        <taxon>Lactococcus</taxon>
    </lineage>
</organism>
<dbReference type="Gene3D" id="1.10.260.40">
    <property type="entry name" value="lambda repressor-like DNA-binding domains"/>
    <property type="match status" value="1"/>
</dbReference>
<keyword evidence="3" id="KW-0804">Transcription</keyword>
<comment type="caution">
    <text evidence="6">The sequence shown here is derived from an EMBL/GenBank/DDBJ whole genome shotgun (WGS) entry which is preliminary data.</text>
</comment>
<dbReference type="SUPFAM" id="SSF53822">
    <property type="entry name" value="Periplasmic binding protein-like I"/>
    <property type="match status" value="1"/>
</dbReference>
<dbReference type="CDD" id="cd01392">
    <property type="entry name" value="HTH_LacI"/>
    <property type="match status" value="1"/>
</dbReference>
<name>A0ABV9JAN2_9LACT</name>
<dbReference type="Pfam" id="PF00356">
    <property type="entry name" value="LacI"/>
    <property type="match status" value="1"/>
</dbReference>
<feature type="domain" description="HTH lacI-type" evidence="4">
    <location>
        <begin position="4"/>
        <end position="59"/>
    </location>
</feature>
<dbReference type="PANTHER" id="PTHR30146:SF24">
    <property type="entry name" value="XYLOSE OPERON REGULATORY PROTEIN"/>
    <property type="match status" value="1"/>
</dbReference>
<evidence type="ECO:0000259" key="5">
    <source>
        <dbReference type="PROSITE" id="PS50943"/>
    </source>
</evidence>
<evidence type="ECO:0000313" key="7">
    <source>
        <dbReference type="Proteomes" id="UP001595987"/>
    </source>
</evidence>
<dbReference type="InterPro" id="IPR001387">
    <property type="entry name" value="Cro/C1-type_HTH"/>
</dbReference>
<evidence type="ECO:0000313" key="6">
    <source>
        <dbReference type="EMBL" id="MFC4651750.1"/>
    </source>
</evidence>
<dbReference type="Pfam" id="PF13377">
    <property type="entry name" value="Peripla_BP_3"/>
    <property type="match status" value="1"/>
</dbReference>
<proteinExistence type="predicted"/>
<dbReference type="EMBL" id="JBHSGD010000002">
    <property type="protein sequence ID" value="MFC4651750.1"/>
    <property type="molecule type" value="Genomic_DNA"/>
</dbReference>
<dbReference type="GO" id="GO:0003677">
    <property type="term" value="F:DNA binding"/>
    <property type="evidence" value="ECO:0007669"/>
    <property type="project" value="UniProtKB-KW"/>
</dbReference>
<accession>A0ABV9JAN2</accession>
<dbReference type="Gene3D" id="3.40.50.2300">
    <property type="match status" value="2"/>
</dbReference>
<dbReference type="InterPro" id="IPR046335">
    <property type="entry name" value="LacI/GalR-like_sensor"/>
</dbReference>
<dbReference type="SUPFAM" id="SSF47413">
    <property type="entry name" value="lambda repressor-like DNA-binding domains"/>
    <property type="match status" value="1"/>
</dbReference>
<sequence>MAKITLKEIAKLAGVSVMTVSNVIHGKNAKVSIKTKEKILKLVEEYNYVPNQNASNLRTGSSQLIGVLFYSKESYTDFTDPFVSSILTGIENVANKYGYFTMIRSIDKAEDIEVLQRNWTFAGFIMIGVSSYDFSQVDKNIFVPVTYVDTYRKRITINSEKARNFVGTDEDEVSKIAVDYLVKQGHENILFCSFDFDSAPSVIEKRFSAFKKYFAQKSSGQFLVATTPTPNYQDVLQSVKPYLMAQPFSAIYATADILAVKLNQIFKDVSIIGVDNAEFCDFVSPKLTTIAIDQVEKGEIAMKKLIMSINQETSSDFYSNSYLIERDSVQKIKKS</sequence>
<feature type="domain" description="HTH cro/C1-type" evidence="5">
    <location>
        <begin position="2"/>
        <end position="49"/>
    </location>
</feature>
<dbReference type="SMART" id="SM00354">
    <property type="entry name" value="HTH_LACI"/>
    <property type="match status" value="1"/>
</dbReference>
<evidence type="ECO:0000256" key="3">
    <source>
        <dbReference type="ARBA" id="ARBA00023163"/>
    </source>
</evidence>